<gene>
    <name evidence="16" type="primary">LOC112806833</name>
    <name evidence="15" type="synonym">LOC112806577</name>
</gene>
<feature type="domain" description="C2H2-type" evidence="12">
    <location>
        <begin position="565"/>
        <end position="592"/>
    </location>
</feature>
<evidence type="ECO:0000256" key="11">
    <source>
        <dbReference type="PROSITE-ProRule" id="PRU00042"/>
    </source>
</evidence>
<dbReference type="GO" id="GO:0000978">
    <property type="term" value="F:RNA polymerase II cis-regulatory region sequence-specific DNA binding"/>
    <property type="evidence" value="ECO:0007669"/>
    <property type="project" value="TreeGrafter"/>
</dbReference>
<dbReference type="PANTHER" id="PTHR24384">
    <property type="entry name" value="FINGER PUTATIVE TRANSCRIPTION FACTOR FAMILY-RELATED"/>
    <property type="match status" value="1"/>
</dbReference>
<dbReference type="FunFam" id="3.30.160.60:FF:000953">
    <property type="entry name" value="Zinc finger protein 691"/>
    <property type="match status" value="1"/>
</dbReference>
<dbReference type="FunFam" id="3.30.160.60:FF:001708">
    <property type="entry name" value="Zinc finger protein 251"/>
    <property type="match status" value="1"/>
</dbReference>
<evidence type="ECO:0000256" key="1">
    <source>
        <dbReference type="ARBA" id="ARBA00004123"/>
    </source>
</evidence>
<evidence type="ECO:0000256" key="2">
    <source>
        <dbReference type="ARBA" id="ARBA00006991"/>
    </source>
</evidence>
<reference evidence="16" key="2">
    <citation type="submission" date="2025-04" db="UniProtKB">
        <authorList>
            <consortium name="RefSeq"/>
        </authorList>
    </citation>
    <scope>IDENTIFICATION</scope>
    <source>
        <tissue evidence="16">Blood</tissue>
    </source>
</reference>
<dbReference type="Gene3D" id="6.10.140.140">
    <property type="match status" value="1"/>
</dbReference>
<keyword evidence="3" id="KW-0479">Metal-binding</keyword>
<dbReference type="GO" id="GO:0005634">
    <property type="term" value="C:nucleus"/>
    <property type="evidence" value="ECO:0007669"/>
    <property type="project" value="UniProtKB-SubCell"/>
</dbReference>
<dbReference type="FunFam" id="3.30.160.60:FF:001478">
    <property type="entry name" value="Zinc finger protein 134"/>
    <property type="match status" value="1"/>
</dbReference>
<evidence type="ECO:0000256" key="10">
    <source>
        <dbReference type="ARBA" id="ARBA00023242"/>
    </source>
</evidence>
<evidence type="ECO:0000259" key="12">
    <source>
        <dbReference type="PROSITE" id="PS50157"/>
    </source>
</evidence>
<feature type="domain" description="C2H2-type" evidence="12">
    <location>
        <begin position="369"/>
        <end position="396"/>
    </location>
</feature>
<dbReference type="FunFam" id="3.30.160.60:FF:000281">
    <property type="entry name" value="Zinc finger protein 558 isoform X1"/>
    <property type="match status" value="1"/>
</dbReference>
<evidence type="ECO:0000313" key="15">
    <source>
        <dbReference type="RefSeq" id="XP_025704686.1"/>
    </source>
</evidence>
<dbReference type="SUPFAM" id="SSF57667">
    <property type="entry name" value="beta-beta-alpha zinc fingers"/>
    <property type="match status" value="7"/>
</dbReference>
<evidence type="ECO:0000256" key="8">
    <source>
        <dbReference type="ARBA" id="ARBA00023125"/>
    </source>
</evidence>
<dbReference type="FunFam" id="3.30.160.60:FF:000295">
    <property type="entry name" value="zinc finger protein 19"/>
    <property type="match status" value="1"/>
</dbReference>
<dbReference type="SUPFAM" id="SSF109640">
    <property type="entry name" value="KRAB domain (Kruppel-associated box)"/>
    <property type="match status" value="1"/>
</dbReference>
<evidence type="ECO:0000256" key="6">
    <source>
        <dbReference type="ARBA" id="ARBA00022833"/>
    </source>
</evidence>
<dbReference type="Gene3D" id="3.30.160.60">
    <property type="entry name" value="Classic Zinc Finger"/>
    <property type="match status" value="10"/>
</dbReference>
<dbReference type="PANTHER" id="PTHR24384:SF242">
    <property type="entry name" value="ZINC FINGER PROTEIN 628"/>
    <property type="match status" value="1"/>
</dbReference>
<dbReference type="FunFam" id="3.30.160.60:FF:000135">
    <property type="entry name" value="Zinc finger protein 358"/>
    <property type="match status" value="1"/>
</dbReference>
<keyword evidence="5 11" id="KW-0863">Zinc-finger</keyword>
<evidence type="ECO:0000259" key="13">
    <source>
        <dbReference type="PROSITE" id="PS50805"/>
    </source>
</evidence>
<dbReference type="PROSITE" id="PS00028">
    <property type="entry name" value="ZINC_FINGER_C2H2_1"/>
    <property type="match status" value="11"/>
</dbReference>
<keyword evidence="6" id="KW-0862">Zinc</keyword>
<dbReference type="GO" id="GO:0009891">
    <property type="term" value="P:positive regulation of biosynthetic process"/>
    <property type="evidence" value="ECO:0007669"/>
    <property type="project" value="UniProtKB-ARBA"/>
</dbReference>
<dbReference type="GO" id="GO:0000981">
    <property type="term" value="F:DNA-binding transcription factor activity, RNA polymerase II-specific"/>
    <property type="evidence" value="ECO:0007669"/>
    <property type="project" value="TreeGrafter"/>
</dbReference>
<dbReference type="RefSeq" id="XP_025705064.1">
    <property type="nucleotide sequence ID" value="XM_025849279.1"/>
</dbReference>
<dbReference type="InterPro" id="IPR001909">
    <property type="entry name" value="KRAB"/>
</dbReference>
<accession>A0A3Q7ME03</accession>
<evidence type="ECO:0000313" key="16">
    <source>
        <dbReference type="RefSeq" id="XP_025705064.1"/>
    </source>
</evidence>
<dbReference type="SMART" id="SM00349">
    <property type="entry name" value="KRAB"/>
    <property type="match status" value="1"/>
</dbReference>
<dbReference type="GO" id="GO:0008270">
    <property type="term" value="F:zinc ion binding"/>
    <property type="evidence" value="ECO:0007669"/>
    <property type="project" value="UniProtKB-KW"/>
</dbReference>
<dbReference type="PROSITE" id="PS50157">
    <property type="entry name" value="ZINC_FINGER_C2H2_2"/>
    <property type="match status" value="11"/>
</dbReference>
<feature type="domain" description="C2H2-type" evidence="12">
    <location>
        <begin position="481"/>
        <end position="508"/>
    </location>
</feature>
<evidence type="ECO:0000256" key="3">
    <source>
        <dbReference type="ARBA" id="ARBA00022723"/>
    </source>
</evidence>
<evidence type="ECO:0000313" key="14">
    <source>
        <dbReference type="Proteomes" id="UP000286641"/>
    </source>
</evidence>
<feature type="domain" description="C2H2-type" evidence="12">
    <location>
        <begin position="313"/>
        <end position="340"/>
    </location>
</feature>
<evidence type="ECO:0000256" key="9">
    <source>
        <dbReference type="ARBA" id="ARBA00023163"/>
    </source>
</evidence>
<keyword evidence="14" id="KW-1185">Reference proteome</keyword>
<dbReference type="SMART" id="SM00355">
    <property type="entry name" value="ZnF_C2H2"/>
    <property type="match status" value="12"/>
</dbReference>
<feature type="domain" description="KRAB" evidence="13">
    <location>
        <begin position="75"/>
        <end position="183"/>
    </location>
</feature>
<keyword evidence="4" id="KW-0677">Repeat</keyword>
<dbReference type="Pfam" id="PF00096">
    <property type="entry name" value="zf-C2H2"/>
    <property type="match status" value="10"/>
</dbReference>
<dbReference type="FunFam" id="3.30.160.60:FF:000098">
    <property type="entry name" value="Zinc finger protein 614"/>
    <property type="match status" value="1"/>
</dbReference>
<dbReference type="InterPro" id="IPR036236">
    <property type="entry name" value="Znf_C2H2_sf"/>
</dbReference>
<name>A0A3Q7ME03_CALUR</name>
<keyword evidence="7" id="KW-0805">Transcription regulation</keyword>
<comment type="subcellular location">
    <subcellularLocation>
        <location evidence="1">Nucleus</location>
    </subcellularLocation>
</comment>
<keyword evidence="10" id="KW-0539">Nucleus</keyword>
<dbReference type="FunFam" id="3.30.160.60:FF:000249">
    <property type="entry name" value="Zinc finger protein 154"/>
    <property type="match status" value="1"/>
</dbReference>
<feature type="domain" description="C2H2-type" evidence="12">
    <location>
        <begin position="425"/>
        <end position="452"/>
    </location>
</feature>
<dbReference type="CTD" id="57343"/>
<dbReference type="InterPro" id="IPR050752">
    <property type="entry name" value="C2H2-ZF_domain"/>
</dbReference>
<dbReference type="FunFam" id="3.30.160.60:FF:002129">
    <property type="entry name" value="Zinc finger protein 304"/>
    <property type="match status" value="1"/>
</dbReference>
<keyword evidence="9" id="KW-0804">Transcription</keyword>
<reference key="1">
    <citation type="submission" date="2019-01" db="UniProtKB">
        <authorList>
            <consortium name="RefSeq"/>
        </authorList>
    </citation>
    <scope>IDENTIFICATION</scope>
    <source>
        <tissue evidence="15">Blood</tissue>
    </source>
</reference>
<feature type="domain" description="C2H2-type" evidence="12">
    <location>
        <begin position="509"/>
        <end position="536"/>
    </location>
</feature>
<dbReference type="FunFam" id="3.30.160.60:FF:000443">
    <property type="entry name" value="Zinc finger protein 41"/>
    <property type="match status" value="1"/>
</dbReference>
<dbReference type="Pfam" id="PF01352">
    <property type="entry name" value="KRAB"/>
    <property type="match status" value="1"/>
</dbReference>
<dbReference type="Proteomes" id="UP000286641">
    <property type="component" value="Unplaced"/>
</dbReference>
<dbReference type="CDD" id="cd07765">
    <property type="entry name" value="KRAB_A-box"/>
    <property type="match status" value="1"/>
</dbReference>
<dbReference type="RefSeq" id="XP_025704686.1">
    <property type="nucleotide sequence ID" value="XM_025848901.1"/>
</dbReference>
<dbReference type="InterPro" id="IPR036051">
    <property type="entry name" value="KRAB_dom_sf"/>
</dbReference>
<feature type="domain" description="C2H2-type" evidence="12">
    <location>
        <begin position="397"/>
        <end position="424"/>
    </location>
</feature>
<feature type="domain" description="C2H2-type" evidence="12">
    <location>
        <begin position="537"/>
        <end position="564"/>
    </location>
</feature>
<keyword evidence="8" id="KW-0238">DNA-binding</keyword>
<dbReference type="InterPro" id="IPR013087">
    <property type="entry name" value="Znf_C2H2_type"/>
</dbReference>
<comment type="similarity">
    <text evidence="2">Belongs to the krueppel C2H2-type zinc-finger protein family.</text>
</comment>
<dbReference type="PROSITE" id="PS50805">
    <property type="entry name" value="KRAB"/>
    <property type="match status" value="1"/>
</dbReference>
<dbReference type="AlphaFoldDB" id="A0A3Q7ME03"/>
<feature type="domain" description="C2H2-type" evidence="12">
    <location>
        <begin position="341"/>
        <end position="368"/>
    </location>
</feature>
<evidence type="ECO:0000256" key="7">
    <source>
        <dbReference type="ARBA" id="ARBA00023015"/>
    </source>
</evidence>
<dbReference type="GO" id="GO:0000122">
    <property type="term" value="P:negative regulation of transcription by RNA polymerase II"/>
    <property type="evidence" value="ECO:0007669"/>
    <property type="project" value="UniProtKB-ARBA"/>
</dbReference>
<sequence length="637" mass="72151">MAALALMDGAQAWPGRHRENWPAREFGALHGRPTAYTVFICPPAWLQAAHSDQRDMKREQALMVPRPDISSEGCVTFEDVFVYFSREEWEFLEEAQRLLYRDVMLENFALVASLGCWRETDNEETPSEQSISIGLSQLRTPESGAFIQKAHPCEVCDPLLKDVLHLAEHQGSHPLQKLYTRGPCGRGFLISANFYQHQKRYSGEDLFSGSVSGASYMKSCAVHMLGRPFTCREEGMDLLDRSGLFFCQTTGNGMIPYERTEFMESFPHSASLGQHQGDHDGLVLFNCTDNGKGFLNTFTLLGNRVNDTEVRPFRFPPCGSMSKERSALTNHRKVHSGEISHVCKECGKAFIHLSHLKMHQKFHTGKRHYTCSECGKAFSRKDTLVQHQRVHTGERPYECIECGKFFSHNSSLIKHRRVHTGARSYVCSKCGKAFSCKDTLVQHQIIHTGARPYECSECGKAFSRKDTLVQHQKIHTGERPYECGECGKFFSHSSNLIVHQRIHTGAKPYECSECGKCFSHNSSLILHQRVHTGARPYVCSECGKAYISSSHLVQHKKVHTGARPYECRECGKFFSRNSSLILHQRVHTGEKPYVCSECGKAYSRSSHLVRHQKVHTGEKPHECNRFDDPLATSLKLV</sequence>
<evidence type="ECO:0000256" key="4">
    <source>
        <dbReference type="ARBA" id="ARBA00022737"/>
    </source>
</evidence>
<feature type="domain" description="C2H2-type" evidence="12">
    <location>
        <begin position="593"/>
        <end position="620"/>
    </location>
</feature>
<organism evidence="14 16">
    <name type="scientific">Callorhinus ursinus</name>
    <name type="common">Northern fur seal</name>
    <dbReference type="NCBI Taxonomy" id="34884"/>
    <lineage>
        <taxon>Eukaryota</taxon>
        <taxon>Metazoa</taxon>
        <taxon>Chordata</taxon>
        <taxon>Craniata</taxon>
        <taxon>Vertebrata</taxon>
        <taxon>Euteleostomi</taxon>
        <taxon>Mammalia</taxon>
        <taxon>Eutheria</taxon>
        <taxon>Laurasiatheria</taxon>
        <taxon>Carnivora</taxon>
        <taxon>Caniformia</taxon>
        <taxon>Pinnipedia</taxon>
        <taxon>Otariidae</taxon>
        <taxon>Callorhinus</taxon>
    </lineage>
</organism>
<protein>
    <submittedName>
        <fullName evidence="15 16">Zinc finger protein 304-like isoform X4</fullName>
    </submittedName>
</protein>
<proteinExistence type="inferred from homology"/>
<feature type="domain" description="C2H2-type" evidence="12">
    <location>
        <begin position="453"/>
        <end position="480"/>
    </location>
</feature>
<evidence type="ECO:0000256" key="5">
    <source>
        <dbReference type="ARBA" id="ARBA00022771"/>
    </source>
</evidence>